<keyword evidence="2" id="KW-1185">Reference proteome</keyword>
<proteinExistence type="predicted"/>
<dbReference type="AlphaFoldDB" id="A0A392RPR4"/>
<protein>
    <submittedName>
        <fullName evidence="1">Uncharacterized protein</fullName>
    </submittedName>
</protein>
<comment type="caution">
    <text evidence="1">The sequence shown here is derived from an EMBL/GenBank/DDBJ whole genome shotgun (WGS) entry which is preliminary data.</text>
</comment>
<dbReference type="Proteomes" id="UP000265520">
    <property type="component" value="Unassembled WGS sequence"/>
</dbReference>
<evidence type="ECO:0000313" key="2">
    <source>
        <dbReference type="Proteomes" id="UP000265520"/>
    </source>
</evidence>
<feature type="non-terminal residue" evidence="1">
    <location>
        <position position="1"/>
    </location>
</feature>
<name>A0A392RPR4_9FABA</name>
<evidence type="ECO:0000313" key="1">
    <source>
        <dbReference type="EMBL" id="MCI37760.1"/>
    </source>
</evidence>
<accession>A0A392RPR4</accession>
<organism evidence="1 2">
    <name type="scientific">Trifolium medium</name>
    <dbReference type="NCBI Taxonomy" id="97028"/>
    <lineage>
        <taxon>Eukaryota</taxon>
        <taxon>Viridiplantae</taxon>
        <taxon>Streptophyta</taxon>
        <taxon>Embryophyta</taxon>
        <taxon>Tracheophyta</taxon>
        <taxon>Spermatophyta</taxon>
        <taxon>Magnoliopsida</taxon>
        <taxon>eudicotyledons</taxon>
        <taxon>Gunneridae</taxon>
        <taxon>Pentapetalae</taxon>
        <taxon>rosids</taxon>
        <taxon>fabids</taxon>
        <taxon>Fabales</taxon>
        <taxon>Fabaceae</taxon>
        <taxon>Papilionoideae</taxon>
        <taxon>50 kb inversion clade</taxon>
        <taxon>NPAAA clade</taxon>
        <taxon>Hologalegina</taxon>
        <taxon>IRL clade</taxon>
        <taxon>Trifolieae</taxon>
        <taxon>Trifolium</taxon>
    </lineage>
</organism>
<reference evidence="1 2" key="1">
    <citation type="journal article" date="2018" name="Front. Plant Sci.">
        <title>Red Clover (Trifolium pratense) and Zigzag Clover (T. medium) - A Picture of Genomic Similarities and Differences.</title>
        <authorList>
            <person name="Dluhosova J."/>
            <person name="Istvanek J."/>
            <person name="Nedelnik J."/>
            <person name="Repkova J."/>
        </authorList>
    </citation>
    <scope>NUCLEOTIDE SEQUENCE [LARGE SCALE GENOMIC DNA]</scope>
    <source>
        <strain evidence="2">cv. 10/8</strain>
        <tissue evidence="1">Leaf</tissue>
    </source>
</reference>
<dbReference type="EMBL" id="LXQA010248067">
    <property type="protein sequence ID" value="MCI37760.1"/>
    <property type="molecule type" value="Genomic_DNA"/>
</dbReference>
<sequence length="52" mass="5806">TTSEERAARLGVLEASVDQDFSDVRRLCKRLQGAILHSKADHAARCQLLLQK</sequence>